<keyword evidence="2" id="KW-0812">Transmembrane</keyword>
<gene>
    <name evidence="3" type="ORF">g.57121</name>
</gene>
<evidence type="ECO:0000313" key="3">
    <source>
        <dbReference type="EMBL" id="JAS82838.1"/>
    </source>
</evidence>
<proteinExistence type="predicted"/>
<feature type="region of interest" description="Disordered" evidence="1">
    <location>
        <begin position="81"/>
        <end position="112"/>
    </location>
</feature>
<name>A0A1B6I7C0_9HEMI</name>
<reference evidence="3" key="1">
    <citation type="submission" date="2015-11" db="EMBL/GenBank/DDBJ databases">
        <title>De novo transcriptome assembly of four potential Pierce s Disease insect vectors from Arizona vineyards.</title>
        <authorList>
            <person name="Tassone E.E."/>
        </authorList>
    </citation>
    <scope>NUCLEOTIDE SEQUENCE</scope>
</reference>
<sequence length="123" mass="13548">LEEGISFDINMYAFNSKGRSDVTMLHAYAVKTAERHMSTTGITPVIVTLTPLVGAILGLVATLLAVTLGILVALRQRQRKRQQAKKHSIESSKQISDSQDSLEKNPDLIPHNTDYQCTEKAVL</sequence>
<keyword evidence="2" id="KW-0472">Membrane</keyword>
<evidence type="ECO:0000256" key="1">
    <source>
        <dbReference type="SAM" id="MobiDB-lite"/>
    </source>
</evidence>
<keyword evidence="2" id="KW-1133">Transmembrane helix</keyword>
<accession>A0A1B6I7C0</accession>
<organism evidence="3">
    <name type="scientific">Homalodisca liturata</name>
    <dbReference type="NCBI Taxonomy" id="320908"/>
    <lineage>
        <taxon>Eukaryota</taxon>
        <taxon>Metazoa</taxon>
        <taxon>Ecdysozoa</taxon>
        <taxon>Arthropoda</taxon>
        <taxon>Hexapoda</taxon>
        <taxon>Insecta</taxon>
        <taxon>Pterygota</taxon>
        <taxon>Neoptera</taxon>
        <taxon>Paraneoptera</taxon>
        <taxon>Hemiptera</taxon>
        <taxon>Auchenorrhyncha</taxon>
        <taxon>Membracoidea</taxon>
        <taxon>Cicadellidae</taxon>
        <taxon>Cicadellinae</taxon>
        <taxon>Proconiini</taxon>
        <taxon>Homalodisca</taxon>
    </lineage>
</organism>
<feature type="non-terminal residue" evidence="3">
    <location>
        <position position="123"/>
    </location>
</feature>
<feature type="non-terminal residue" evidence="3">
    <location>
        <position position="1"/>
    </location>
</feature>
<dbReference type="EMBL" id="GECU01024868">
    <property type="protein sequence ID" value="JAS82838.1"/>
    <property type="molecule type" value="Transcribed_RNA"/>
</dbReference>
<protein>
    <submittedName>
        <fullName evidence="3">Uncharacterized protein</fullName>
    </submittedName>
</protein>
<dbReference type="AlphaFoldDB" id="A0A1B6I7C0"/>
<evidence type="ECO:0000256" key="2">
    <source>
        <dbReference type="SAM" id="Phobius"/>
    </source>
</evidence>
<feature type="transmembrane region" description="Helical" evidence="2">
    <location>
        <begin position="52"/>
        <end position="74"/>
    </location>
</feature>